<sequence>MSLRSLYEKISEYSDFALIGRDFSAFDTDYSVLGFANSSDKTELVLLNFNCAEEDICCEDLTFRENIILEKKNQSDLSDDFSAIVIDGQRFEFSSVCGETLECCELTRSYIISEFMKLGWKSDRLLDAPLDSLFISFIELENKIDDLSSFDLTKNVEIIFSKYQKTDYPLAKLSLEVGKEVNIPIGIFDGENQIVIKNLKLLYSADNSEMKEFVENDIVLPYVEYSCDDEISVIFCLFDELDKPFKGMGGLATDDGVVALAVDNSSESNLKSAVIYSPIEPNTKHIECCLVCCEKMLDKPAAEYRFSI</sequence>
<keyword evidence="2" id="KW-1185">Reference proteome</keyword>
<dbReference type="AlphaFoldDB" id="A0A2N0V0E9"/>
<name>A0A2N0V0E9_9FIRM</name>
<dbReference type="EMBL" id="NNSR01000013">
    <property type="protein sequence ID" value="PKD32727.1"/>
    <property type="molecule type" value="Genomic_DNA"/>
</dbReference>
<comment type="caution">
    <text evidence="1">The sequence shown here is derived from an EMBL/GenBank/DDBJ whole genome shotgun (WGS) entry which is preliminary data.</text>
</comment>
<accession>A0A2N0V0E9</accession>
<organism evidence="1 2">
    <name type="scientific">Ruminococcus bromii</name>
    <dbReference type="NCBI Taxonomy" id="40518"/>
    <lineage>
        <taxon>Bacteria</taxon>
        <taxon>Bacillati</taxon>
        <taxon>Bacillota</taxon>
        <taxon>Clostridia</taxon>
        <taxon>Eubacteriales</taxon>
        <taxon>Oscillospiraceae</taxon>
        <taxon>Ruminococcus</taxon>
    </lineage>
</organism>
<dbReference type="Proteomes" id="UP000233425">
    <property type="component" value="Unassembled WGS sequence"/>
</dbReference>
<reference evidence="1" key="1">
    <citation type="journal article" date="2018" name="Environ. Microbiol.">
        <title>Sporulation capability and amylosome conservation among diverse human colonic and rumen isolates of the keystone starch-degrader Ruminococcus bromii.</title>
        <authorList>
            <person name="Mukhopadhya I."/>
            <person name="Morais S."/>
            <person name="Laverde-Gomez J."/>
            <person name="Sheridan P.O."/>
            <person name="Walker A.W."/>
            <person name="Kelly W."/>
            <person name="Klieve A.V."/>
            <person name="Ouwerkerk D."/>
            <person name="Duncan S.H."/>
            <person name="Louis P."/>
            <person name="Koropatkin N."/>
            <person name="Cockburn D."/>
            <person name="Kibler R."/>
            <person name="Cooper P.J."/>
            <person name="Sandoval C."/>
            <person name="Crost E."/>
            <person name="Juge N."/>
            <person name="Bayer E.A."/>
            <person name="Flint H.J."/>
        </authorList>
    </citation>
    <scope>NUCLEOTIDE SEQUENCE [LARGE SCALE GENOMIC DNA]</scope>
    <source>
        <strain evidence="1">ATCC 27255</strain>
    </source>
</reference>
<dbReference type="RefSeq" id="WP_101028229.1">
    <property type="nucleotide sequence ID" value="NZ_CABMMZ010000013.1"/>
</dbReference>
<evidence type="ECO:0000313" key="1">
    <source>
        <dbReference type="EMBL" id="PKD32727.1"/>
    </source>
</evidence>
<gene>
    <name evidence="1" type="ORF">RBATCC27255_00040</name>
</gene>
<evidence type="ECO:0000313" key="2">
    <source>
        <dbReference type="Proteomes" id="UP000233425"/>
    </source>
</evidence>
<protein>
    <submittedName>
        <fullName evidence="1">Uncharacterized protein</fullName>
    </submittedName>
</protein>
<proteinExistence type="predicted"/>